<proteinExistence type="inferred from homology"/>
<evidence type="ECO:0000256" key="3">
    <source>
        <dbReference type="SAM" id="SignalP"/>
    </source>
</evidence>
<dbReference type="EMBL" id="HBHX01064164">
    <property type="protein sequence ID" value="CAE0144777.1"/>
    <property type="molecule type" value="Transcribed_RNA"/>
</dbReference>
<reference evidence="5" key="1">
    <citation type="submission" date="2021-01" db="EMBL/GenBank/DDBJ databases">
        <authorList>
            <person name="Corre E."/>
            <person name="Pelletier E."/>
            <person name="Niang G."/>
            <person name="Scheremetjew M."/>
            <person name="Finn R."/>
            <person name="Kale V."/>
            <person name="Holt S."/>
            <person name="Cochrane G."/>
            <person name="Meng A."/>
            <person name="Brown T."/>
            <person name="Cohen L."/>
        </authorList>
    </citation>
    <scope>NUCLEOTIDE SEQUENCE</scope>
    <source>
        <strain evidence="5">CCMP281</strain>
    </source>
</reference>
<feature type="signal peptide" evidence="3">
    <location>
        <begin position="1"/>
        <end position="19"/>
    </location>
</feature>
<dbReference type="GO" id="GO:0043023">
    <property type="term" value="F:ribosomal large subunit binding"/>
    <property type="evidence" value="ECO:0007669"/>
    <property type="project" value="TreeGrafter"/>
</dbReference>
<dbReference type="Gene3D" id="1.10.132.20">
    <property type="entry name" value="Ribosome-recycling factor"/>
    <property type="match status" value="1"/>
</dbReference>
<gene>
    <name evidence="5" type="ORF">HERI1096_LOCUS35503</name>
</gene>
<sequence length="231" mass="25364">VMMPRALVLGSCLLSLASSLRVGPALLPRQLPHCRPAVLVMQDGVDATEEADKLLADADGKMVKSIKSVQEQLSTLRVGRATPSLLDRVQVNYYDTETPLNQLASITTPTPTQLVIDAYDKSAIGEIEKALMMSDLGMTPSNDGKVIRLNVPQLTQERRKELAKTAKSLGEDGKVSLRNIRKDVQKKMKKIKGLGEDVGKDKQDELQKAIKKYEGEVESLVKQRETEILSG</sequence>
<keyword evidence="3" id="KW-0732">Signal</keyword>
<dbReference type="HAMAP" id="MF_00040">
    <property type="entry name" value="RRF"/>
    <property type="match status" value="1"/>
</dbReference>
<dbReference type="PANTHER" id="PTHR20982:SF3">
    <property type="entry name" value="MITOCHONDRIAL RIBOSOME RECYCLING FACTOR PSEUDO 1"/>
    <property type="match status" value="1"/>
</dbReference>
<comment type="similarity">
    <text evidence="1">Belongs to the RRF family.</text>
</comment>
<dbReference type="Gene3D" id="3.30.1360.40">
    <property type="match status" value="1"/>
</dbReference>
<dbReference type="NCBIfam" id="TIGR00496">
    <property type="entry name" value="frr"/>
    <property type="match status" value="1"/>
</dbReference>
<evidence type="ECO:0000259" key="4">
    <source>
        <dbReference type="Pfam" id="PF01765"/>
    </source>
</evidence>
<feature type="non-terminal residue" evidence="5">
    <location>
        <position position="1"/>
    </location>
</feature>
<dbReference type="PANTHER" id="PTHR20982">
    <property type="entry name" value="RIBOSOME RECYCLING FACTOR"/>
    <property type="match status" value="1"/>
</dbReference>
<dbReference type="Pfam" id="PF01765">
    <property type="entry name" value="RRF"/>
    <property type="match status" value="1"/>
</dbReference>
<evidence type="ECO:0000256" key="2">
    <source>
        <dbReference type="ARBA" id="ARBA00022917"/>
    </source>
</evidence>
<dbReference type="InterPro" id="IPR023584">
    <property type="entry name" value="Ribosome_recyc_fac_dom"/>
</dbReference>
<dbReference type="InterPro" id="IPR036191">
    <property type="entry name" value="RRF_sf"/>
</dbReference>
<evidence type="ECO:0000313" key="5">
    <source>
        <dbReference type="EMBL" id="CAE0144777.1"/>
    </source>
</evidence>
<organism evidence="5">
    <name type="scientific">Haptolina ericina</name>
    <dbReference type="NCBI Taxonomy" id="156174"/>
    <lineage>
        <taxon>Eukaryota</taxon>
        <taxon>Haptista</taxon>
        <taxon>Haptophyta</taxon>
        <taxon>Prymnesiophyceae</taxon>
        <taxon>Prymnesiales</taxon>
        <taxon>Prymnesiaceae</taxon>
        <taxon>Haptolina</taxon>
    </lineage>
</organism>
<feature type="domain" description="Ribosome recycling factor" evidence="4">
    <location>
        <begin position="70"/>
        <end position="229"/>
    </location>
</feature>
<dbReference type="SUPFAM" id="SSF55194">
    <property type="entry name" value="Ribosome recycling factor, RRF"/>
    <property type="match status" value="1"/>
</dbReference>
<dbReference type="CDD" id="cd00520">
    <property type="entry name" value="RRF"/>
    <property type="match status" value="1"/>
</dbReference>
<name>A0A7S3BVB4_9EUKA</name>
<accession>A0A7S3BVB4</accession>
<dbReference type="AlphaFoldDB" id="A0A7S3BVB4"/>
<evidence type="ECO:0000256" key="1">
    <source>
        <dbReference type="ARBA" id="ARBA00005912"/>
    </source>
</evidence>
<keyword evidence="2" id="KW-0648">Protein biosynthesis</keyword>
<dbReference type="FunFam" id="3.30.1360.40:FF:000001">
    <property type="entry name" value="Ribosome-recycling factor"/>
    <property type="match status" value="1"/>
</dbReference>
<dbReference type="InterPro" id="IPR002661">
    <property type="entry name" value="Ribosome_recyc_fac"/>
</dbReference>
<dbReference type="GO" id="GO:0006412">
    <property type="term" value="P:translation"/>
    <property type="evidence" value="ECO:0007669"/>
    <property type="project" value="UniProtKB-KW"/>
</dbReference>
<protein>
    <recommendedName>
        <fullName evidence="4">Ribosome recycling factor domain-containing protein</fullName>
    </recommendedName>
</protein>
<feature type="chain" id="PRO_5030952656" description="Ribosome recycling factor domain-containing protein" evidence="3">
    <location>
        <begin position="20"/>
        <end position="231"/>
    </location>
</feature>